<dbReference type="EMBL" id="JAXCLA010000012">
    <property type="protein sequence ID" value="MDY0748770.1"/>
    <property type="molecule type" value="Genomic_DNA"/>
</dbReference>
<proteinExistence type="predicted"/>
<gene>
    <name evidence="1" type="ORF">SNE35_30005</name>
</gene>
<accession>A0ABU5DSQ8</accession>
<sequence length="411" mass="46700">MMKKDRFADPLPARSELERALGSVSRRLTAELQSPSEEPPDWQDFEWRVAMAVAVMQGTSALLARRLRWRGPGDWQSFLAEQREHGVLRERRIRQLLERIDLAAREAGVPLVALKGSALLHTGIYAAGERPQSDIDLLCREQDLGAADRAIAALGYEAKGATWKHRVYDVADGHAEVRFGEHEANPLKIELHTRIAERLPYSDVQVDVFPAEAQPGLNGYARPSALLNHLLLHVAGNLSWRGGRLIQVHDIARLCRQLPQTELADVAGDPRARWWKWPSLRIAERCFPGSVPDFLLARTAEACPWHLRHWVDSRSFDELSLVDPRHATLLGLAWATDLREAVRYLGESLVPPESRLEGQTMLIRKDPWSTGSDWQWLPRWQRVLHRLFRRPVRAPTLYSLHSAIAYHPANS</sequence>
<dbReference type="Proteomes" id="UP001285263">
    <property type="component" value="Unassembled WGS sequence"/>
</dbReference>
<comment type="caution">
    <text evidence="1">The sequence shown here is derived from an EMBL/GenBank/DDBJ whole genome shotgun (WGS) entry which is preliminary data.</text>
</comment>
<organism evidence="1 2">
    <name type="scientific">Roseateles agri</name>
    <dbReference type="NCBI Taxonomy" id="3098619"/>
    <lineage>
        <taxon>Bacteria</taxon>
        <taxon>Pseudomonadati</taxon>
        <taxon>Pseudomonadota</taxon>
        <taxon>Betaproteobacteria</taxon>
        <taxon>Burkholderiales</taxon>
        <taxon>Sphaerotilaceae</taxon>
        <taxon>Roseateles</taxon>
    </lineage>
</organism>
<evidence type="ECO:0000313" key="2">
    <source>
        <dbReference type="Proteomes" id="UP001285263"/>
    </source>
</evidence>
<reference evidence="1 2" key="1">
    <citation type="submission" date="2023-11" db="EMBL/GenBank/DDBJ databases">
        <title>Paucibacter sp. nov., isolated from fresh soil in Korea.</title>
        <authorList>
            <person name="Le N.T.T."/>
        </authorList>
    </citation>
    <scope>NUCLEOTIDE SEQUENCE [LARGE SCALE GENOMIC DNA]</scope>
    <source>
        <strain evidence="1 2">R3-3</strain>
    </source>
</reference>
<dbReference type="InterPro" id="IPR039498">
    <property type="entry name" value="NTP_transf_5"/>
</dbReference>
<dbReference type="Pfam" id="PF14907">
    <property type="entry name" value="NTP_transf_5"/>
    <property type="match status" value="1"/>
</dbReference>
<evidence type="ECO:0000313" key="1">
    <source>
        <dbReference type="EMBL" id="MDY0748770.1"/>
    </source>
</evidence>
<keyword evidence="2" id="KW-1185">Reference proteome</keyword>
<protein>
    <submittedName>
        <fullName evidence="1">Nucleotidyltransferase family protein</fullName>
    </submittedName>
</protein>
<name>A0ABU5DSQ8_9BURK</name>